<accession>A0A7M2Y5S4</accession>
<dbReference type="AlphaFoldDB" id="A0A7M2Y5S4"/>
<keyword evidence="2" id="KW-1185">Reference proteome</keyword>
<proteinExistence type="predicted"/>
<evidence type="ECO:0000313" key="2">
    <source>
        <dbReference type="Proteomes" id="UP000594195"/>
    </source>
</evidence>
<dbReference type="Proteomes" id="UP000594195">
    <property type="component" value="Chromosome"/>
</dbReference>
<protein>
    <submittedName>
        <fullName evidence="1">Uncharacterized protein</fullName>
    </submittedName>
</protein>
<sequence>MNELEKHLISKEESALLVKEYDNSNYEAINAKRPGKKPDSKSYTYDLEVLQDYINLIRDGMEKMGIKKKGIKINLGKYSDNGFDPRLDPVYKGYQTIFFSPENMDSETIAERLSDDSDLEKLPNLDYGQLCPPY</sequence>
<dbReference type="EMBL" id="CP040442">
    <property type="protein sequence ID" value="QOW09436.1"/>
    <property type="molecule type" value="Genomic_DNA"/>
</dbReference>
<dbReference type="RefSeq" id="WP_193812650.1">
    <property type="nucleotide sequence ID" value="NZ_CP040442.1"/>
</dbReference>
<organism evidence="1 2">
    <name type="scientific">Kaistella flava</name>
    <name type="common">ex Peng et al. 2021</name>
    <dbReference type="NCBI Taxonomy" id="2038776"/>
    <lineage>
        <taxon>Bacteria</taxon>
        <taxon>Pseudomonadati</taxon>
        <taxon>Bacteroidota</taxon>
        <taxon>Flavobacteriia</taxon>
        <taxon>Flavobacteriales</taxon>
        <taxon>Weeksellaceae</taxon>
        <taxon>Chryseobacterium group</taxon>
        <taxon>Kaistella</taxon>
    </lineage>
</organism>
<dbReference type="KEGG" id="kfa:Q73A0000_03190"/>
<reference evidence="1 2" key="1">
    <citation type="submission" date="2019-05" db="EMBL/GenBank/DDBJ databases">
        <title>Chryseobacterium sp. isolated from King George Island, maritime Antarctica.</title>
        <authorList>
            <person name="Peng X."/>
        </authorList>
    </citation>
    <scope>NUCLEOTIDE SEQUENCE [LARGE SCALE GENOMIC DNA]</scope>
    <source>
        <strain evidence="1 2">7-3A</strain>
    </source>
</reference>
<evidence type="ECO:0000313" key="1">
    <source>
        <dbReference type="EMBL" id="QOW09436.1"/>
    </source>
</evidence>
<gene>
    <name evidence="1" type="ORF">Q73A0000_03190</name>
</gene>
<name>A0A7M2Y5S4_9FLAO</name>